<dbReference type="Proteomes" id="UP000596739">
    <property type="component" value="Unassembled WGS sequence"/>
</dbReference>
<reference evidence="3" key="1">
    <citation type="submission" date="2021-01" db="EMBL/GenBank/DDBJ databases">
        <title>Genome public.</title>
        <authorList>
            <person name="Liu C."/>
            <person name="Sun Q."/>
        </authorList>
    </citation>
    <scope>NUCLEOTIDE SEQUENCE [LARGE SCALE GENOMIC DNA]</scope>
    <source>
        <strain evidence="3">YIM B02505</strain>
    </source>
</reference>
<keyword evidence="3" id="KW-1185">Reference proteome</keyword>
<accession>A0ABS1EV14</accession>
<dbReference type="EMBL" id="JAENHN010000059">
    <property type="protein sequence ID" value="MBK1813164.1"/>
    <property type="molecule type" value="Genomic_DNA"/>
</dbReference>
<evidence type="ECO:0000259" key="1">
    <source>
        <dbReference type="Pfam" id="PF06445"/>
    </source>
</evidence>
<dbReference type="Gene3D" id="3.20.80.10">
    <property type="entry name" value="Regulatory factor, effector binding domain"/>
    <property type="match status" value="1"/>
</dbReference>
<feature type="domain" description="GyrI-like small molecule binding" evidence="1">
    <location>
        <begin position="9"/>
        <end position="87"/>
    </location>
</feature>
<proteinExistence type="predicted"/>
<comment type="caution">
    <text evidence="2">The sequence shown here is derived from an EMBL/GenBank/DDBJ whole genome shotgun (WGS) entry which is preliminary data.</text>
</comment>
<evidence type="ECO:0000313" key="3">
    <source>
        <dbReference type="Proteomes" id="UP000596739"/>
    </source>
</evidence>
<organism evidence="2 3">
    <name type="scientific">Clostridium yunnanense</name>
    <dbReference type="NCBI Taxonomy" id="2800325"/>
    <lineage>
        <taxon>Bacteria</taxon>
        <taxon>Bacillati</taxon>
        <taxon>Bacillota</taxon>
        <taxon>Clostridia</taxon>
        <taxon>Eubacteriales</taxon>
        <taxon>Clostridiaceae</taxon>
        <taxon>Clostridium</taxon>
    </lineage>
</organism>
<dbReference type="SUPFAM" id="SSF55136">
    <property type="entry name" value="Probable bacterial effector-binding domain"/>
    <property type="match status" value="1"/>
</dbReference>
<evidence type="ECO:0000313" key="2">
    <source>
        <dbReference type="EMBL" id="MBK1813164.1"/>
    </source>
</evidence>
<dbReference type="Pfam" id="PF06445">
    <property type="entry name" value="GyrI-like"/>
    <property type="match status" value="1"/>
</dbReference>
<dbReference type="InterPro" id="IPR011256">
    <property type="entry name" value="Reg_factor_effector_dom_sf"/>
</dbReference>
<sequence>MRNSSVKFTVEVPKATYAVFTTIPANTGAEASDNEFADVIKQTWKYIFEDWFKDSDYIFDETKIDFEYYDERCHPAIGAVMDIYVPVLKNEL</sequence>
<gene>
    <name evidence="2" type="ORF">JHL18_21310</name>
</gene>
<dbReference type="InterPro" id="IPR029442">
    <property type="entry name" value="GyrI-like"/>
</dbReference>
<name>A0ABS1EV14_9CLOT</name>
<protein>
    <submittedName>
        <fullName evidence="2">GyrI-like domain-containing protein</fullName>
    </submittedName>
</protein>